<dbReference type="GO" id="GO:0003677">
    <property type="term" value="F:DNA binding"/>
    <property type="evidence" value="ECO:0007669"/>
    <property type="project" value="InterPro"/>
</dbReference>
<reference evidence="1" key="2">
    <citation type="journal article" date="2023" name="Food Microbiol.">
        <title>Evaluation of the fermentation potential of lactic acid bacteria isolated from herbs, fruits and vegetables as starter cultures in nut-based milk alternatives.</title>
        <authorList>
            <person name="Huang W."/>
            <person name="Dong A."/>
            <person name="Pham H.T."/>
            <person name="Zhou C."/>
            <person name="Huo Z."/>
            <person name="Watjen A.P."/>
            <person name="Prakash S."/>
            <person name="Bang-Berthelsen C.H."/>
            <person name="Turner M.S."/>
        </authorList>
    </citation>
    <scope>NUCLEOTIDE SEQUENCE</scope>
    <source>
        <strain evidence="1">581</strain>
    </source>
</reference>
<dbReference type="Gene3D" id="1.10.260.40">
    <property type="entry name" value="lambda repressor-like DNA-binding domains"/>
    <property type="match status" value="1"/>
</dbReference>
<dbReference type="InterPro" id="IPR010982">
    <property type="entry name" value="Lambda_DNA-bd_dom_sf"/>
</dbReference>
<name>A0A9X4NB12_9LACT</name>
<evidence type="ECO:0000313" key="1">
    <source>
        <dbReference type="EMBL" id="MDG4980369.1"/>
    </source>
</evidence>
<organism evidence="1 2">
    <name type="scientific">Lactococcus lactis</name>
    <dbReference type="NCBI Taxonomy" id="1358"/>
    <lineage>
        <taxon>Bacteria</taxon>
        <taxon>Bacillati</taxon>
        <taxon>Bacillota</taxon>
        <taxon>Bacilli</taxon>
        <taxon>Lactobacillales</taxon>
        <taxon>Streptococcaceae</taxon>
        <taxon>Lactococcus</taxon>
    </lineage>
</organism>
<dbReference type="EMBL" id="JAOWLP010000001">
    <property type="protein sequence ID" value="MDG4980369.1"/>
    <property type="molecule type" value="Genomic_DNA"/>
</dbReference>
<reference evidence="1" key="1">
    <citation type="submission" date="2022-10" db="EMBL/GenBank/DDBJ databases">
        <authorList>
            <person name="Turner M.S."/>
            <person name="Huang W."/>
        </authorList>
    </citation>
    <scope>NUCLEOTIDE SEQUENCE</scope>
    <source>
        <strain evidence="1">581</strain>
    </source>
</reference>
<gene>
    <name evidence="1" type="ORF">OGZ39_01665</name>
</gene>
<evidence type="ECO:0000313" key="2">
    <source>
        <dbReference type="Proteomes" id="UP001152656"/>
    </source>
</evidence>
<accession>A0A9X4NB12</accession>
<sequence length="70" mass="8064">MQLTPEIKTALRKKRAELDLPKHITAEKLGLTPLTYGRIESDKKKLNVQPTTYQKITQWLATDTSEINKK</sequence>
<dbReference type="SUPFAM" id="SSF47413">
    <property type="entry name" value="lambda repressor-like DNA-binding domains"/>
    <property type="match status" value="1"/>
</dbReference>
<dbReference type="RefSeq" id="WP_278215909.1">
    <property type="nucleotide sequence ID" value="NZ_JAOWLP010000001.1"/>
</dbReference>
<dbReference type="AlphaFoldDB" id="A0A9X4NB12"/>
<dbReference type="Proteomes" id="UP001152656">
    <property type="component" value="Unassembled WGS sequence"/>
</dbReference>
<proteinExistence type="predicted"/>
<protein>
    <submittedName>
        <fullName evidence="1">Transcriptional regulator</fullName>
    </submittedName>
</protein>
<comment type="caution">
    <text evidence="1">The sequence shown here is derived from an EMBL/GenBank/DDBJ whole genome shotgun (WGS) entry which is preliminary data.</text>
</comment>